<comment type="caution">
    <text evidence="2">The sequence shown here is derived from an EMBL/GenBank/DDBJ whole genome shotgun (WGS) entry which is preliminary data.</text>
</comment>
<evidence type="ECO:0000259" key="1">
    <source>
        <dbReference type="Pfam" id="PF01593"/>
    </source>
</evidence>
<dbReference type="InterPro" id="IPR036188">
    <property type="entry name" value="FAD/NAD-bd_sf"/>
</dbReference>
<dbReference type="Pfam" id="PF01593">
    <property type="entry name" value="Amino_oxidase"/>
    <property type="match status" value="1"/>
</dbReference>
<accession>A0A2H5Y9R9</accession>
<evidence type="ECO:0000313" key="3">
    <source>
        <dbReference type="Proteomes" id="UP000236642"/>
    </source>
</evidence>
<reference evidence="3" key="1">
    <citation type="submission" date="2017-09" db="EMBL/GenBank/DDBJ databases">
        <title>Metaegenomics of thermophilic ammonia-oxidizing enrichment culture.</title>
        <authorList>
            <person name="Kato S."/>
            <person name="Suzuki K."/>
        </authorList>
    </citation>
    <scope>NUCLEOTIDE SEQUENCE [LARGE SCALE GENOMIC DNA]</scope>
</reference>
<dbReference type="InterPro" id="IPR050464">
    <property type="entry name" value="Zeta_carotene_desat/Oxidored"/>
</dbReference>
<dbReference type="SUPFAM" id="SSF51905">
    <property type="entry name" value="FAD/NAD(P)-binding domain"/>
    <property type="match status" value="1"/>
</dbReference>
<dbReference type="Proteomes" id="UP000236642">
    <property type="component" value="Unassembled WGS sequence"/>
</dbReference>
<feature type="domain" description="Amine oxidase" evidence="1">
    <location>
        <begin position="13"/>
        <end position="426"/>
    </location>
</feature>
<dbReference type="Gene3D" id="3.50.50.60">
    <property type="entry name" value="FAD/NAD(P)-binding domain"/>
    <property type="match status" value="1"/>
</dbReference>
<protein>
    <submittedName>
        <fullName evidence="2">15-cis-phytoene desaturase</fullName>
        <ecNumber evidence="2">1.3.5.5</ecNumber>
    </submittedName>
</protein>
<dbReference type="EMBL" id="BEHY01000125">
    <property type="protein sequence ID" value="GBD10204.1"/>
    <property type="molecule type" value="Genomic_DNA"/>
</dbReference>
<dbReference type="EC" id="1.3.5.5" evidence="2"/>
<evidence type="ECO:0000313" key="2">
    <source>
        <dbReference type="EMBL" id="GBD10204.1"/>
    </source>
</evidence>
<proteinExistence type="predicted"/>
<dbReference type="PANTHER" id="PTHR42923:SF46">
    <property type="entry name" value="AMINE OXIDASE"/>
    <property type="match status" value="1"/>
</dbReference>
<dbReference type="InterPro" id="IPR002937">
    <property type="entry name" value="Amino_oxidase"/>
</dbReference>
<sequence>MALQVAIVGAGAAGLAAAYDLTRAGARVVVYEAAPQAGGLASGFKAEGWSWSLERFYHHWFASDTEILRLIRELGLSHRVRFPRPITAVWYQERPYPFDSPLAVLRFPGLSLVEKLRMGLVIAYLRMTPRWEPLERVTAHEWLPRYMGRRAYERIWQPLLEGKFGEAYPEINMAWFWARIHKRSPRLGTFEGGFQAFFDLLVEQIRRQGGEVRLSTPVFRLEPVGEGWNVEAADGSALYDAVMVTTSPRLLVRLVPALPASYVGQLLALRSLGAVVLILALDRPLTRGVYWINLPKRAGFPFLALVEHTNYIPAEHYGGEHLVYCGDYLPPDHPYFSMSPEELLRIFLPALPRFNPSFRPEWVRRYWVFREPYAQPVVPVNYSRMIPDLRTPLAGLYFASMSQVYPWDRGTNYAVELGRRTARLIMEDWAQGRLRLRMSMGVAPAAAPIDAEGSYGR</sequence>
<dbReference type="AlphaFoldDB" id="A0A2H5Y9R9"/>
<keyword evidence="2" id="KW-0560">Oxidoreductase</keyword>
<name>A0A2H5Y9R9_9CHLR</name>
<dbReference type="PRINTS" id="PR00419">
    <property type="entry name" value="ADXRDTASE"/>
</dbReference>
<organism evidence="2 3">
    <name type="scientific">Candidatus Thermoflexus japonica</name>
    <dbReference type="NCBI Taxonomy" id="2035417"/>
    <lineage>
        <taxon>Bacteria</taxon>
        <taxon>Bacillati</taxon>
        <taxon>Chloroflexota</taxon>
        <taxon>Thermoflexia</taxon>
        <taxon>Thermoflexales</taxon>
        <taxon>Thermoflexaceae</taxon>
        <taxon>Thermoflexus</taxon>
    </lineage>
</organism>
<dbReference type="NCBIfam" id="NF005560">
    <property type="entry name" value="PRK07233.1"/>
    <property type="match status" value="1"/>
</dbReference>
<dbReference type="PANTHER" id="PTHR42923">
    <property type="entry name" value="PROTOPORPHYRINOGEN OXIDASE"/>
    <property type="match status" value="1"/>
</dbReference>
<dbReference type="GO" id="GO:0016491">
    <property type="term" value="F:oxidoreductase activity"/>
    <property type="evidence" value="ECO:0007669"/>
    <property type="project" value="UniProtKB-KW"/>
</dbReference>
<gene>
    <name evidence="2" type="primary">pds_2</name>
    <name evidence="2" type="ORF">HRbin22_02469</name>
</gene>